<dbReference type="PROSITE" id="PS51257">
    <property type="entry name" value="PROKAR_LIPOPROTEIN"/>
    <property type="match status" value="1"/>
</dbReference>
<evidence type="ECO:0000313" key="2">
    <source>
        <dbReference type="Proteomes" id="UP000464954"/>
    </source>
</evidence>
<gene>
    <name evidence="1" type="ORF">GT409_09430</name>
</gene>
<dbReference type="EMBL" id="CP047593">
    <property type="protein sequence ID" value="QHI69665.1"/>
    <property type="molecule type" value="Genomic_DNA"/>
</dbReference>
<dbReference type="AlphaFoldDB" id="A0A6P1MF11"/>
<evidence type="ECO:0000313" key="1">
    <source>
        <dbReference type="EMBL" id="QHI69665.1"/>
    </source>
</evidence>
<keyword evidence="2" id="KW-1185">Reference proteome</keyword>
<dbReference type="Proteomes" id="UP000464954">
    <property type="component" value="Chromosome"/>
</dbReference>
<evidence type="ECO:0008006" key="3">
    <source>
        <dbReference type="Google" id="ProtNLM"/>
    </source>
</evidence>
<dbReference type="RefSeq" id="WP_160628847.1">
    <property type="nucleotide sequence ID" value="NZ_CP047593.1"/>
</dbReference>
<proteinExistence type="predicted"/>
<accession>A0A6P1MF11</accession>
<name>A0A6P1MF11_9BACT</name>
<organism evidence="1 2">
    <name type="scientific">Tichowtungia aerotolerans</name>
    <dbReference type="NCBI Taxonomy" id="2697043"/>
    <lineage>
        <taxon>Bacteria</taxon>
        <taxon>Pseudomonadati</taxon>
        <taxon>Kiritimatiellota</taxon>
        <taxon>Tichowtungiia</taxon>
        <taxon>Tichowtungiales</taxon>
        <taxon>Tichowtungiaceae</taxon>
        <taxon>Tichowtungia</taxon>
    </lineage>
</organism>
<dbReference type="KEGG" id="taer:GT409_09430"/>
<reference evidence="1 2" key="1">
    <citation type="submission" date="2020-01" db="EMBL/GenBank/DDBJ databases">
        <title>Ponticoccus aerotolerans gen. nov., sp. nov., an anaerobic bacterium and proposal of Ponticoccusceae fam. nov., Ponticoccusles ord. nov. and Ponticoccuse classis nov. in the phylum Kiritimatiellaeota.</title>
        <authorList>
            <person name="Zhou L.Y."/>
            <person name="Du Z.J."/>
        </authorList>
    </citation>
    <scope>NUCLEOTIDE SEQUENCE [LARGE SCALE GENOMIC DNA]</scope>
    <source>
        <strain evidence="1 2">S-5007</strain>
    </source>
</reference>
<sequence>MKAAMILFSTAFLLLAGCKYDAPFVVEHRIAVDASVLGLWANADRPDEQMMVLKYSDTEYMVHYPVGEDGLYYRAWPVNLGGVSFVQIQVIGTGAGLPEPEDTELFYAVSYQVSGETLELKTLNTDLVPESLQTTDDLKNAFLQVKENGELFDNPLTFRRVEK</sequence>
<protein>
    <recommendedName>
        <fullName evidence="3">Lipocalin-like domain-containing protein</fullName>
    </recommendedName>
</protein>